<feature type="transmembrane region" description="Helical" evidence="7">
    <location>
        <begin position="801"/>
        <end position="824"/>
    </location>
</feature>
<keyword evidence="2" id="KW-1003">Cell membrane</keyword>
<keyword evidence="10" id="KW-1185">Reference proteome</keyword>
<dbReference type="PANTHER" id="PTHR30572">
    <property type="entry name" value="MEMBRANE COMPONENT OF TRANSPORTER-RELATED"/>
    <property type="match status" value="1"/>
</dbReference>
<gene>
    <name evidence="9" type="ORF">FDF74_07440</name>
</gene>
<proteinExistence type="inferred from homology"/>
<feature type="transmembrane region" description="Helical" evidence="7">
    <location>
        <begin position="844"/>
        <end position="864"/>
    </location>
</feature>
<protein>
    <submittedName>
        <fullName evidence="9">ABC transporter permease</fullName>
    </submittedName>
</protein>
<keyword evidence="3 7" id="KW-0812">Transmembrane</keyword>
<evidence type="ECO:0000256" key="4">
    <source>
        <dbReference type="ARBA" id="ARBA00022989"/>
    </source>
</evidence>
<sequence length="882" mass="100088">MKSYSEITTRYLNENKKRTVLTIIGIILAISLFSGIGNLFFNMRDGLVDRKRKSVGNYEVKYCEINKDKTDKLKNNFEISSYGISKENTILGINDGKDKKIVSLDLYDDGMLSNVMTIDIKEGRLPKNSNEIILEKRSKRKFKKEVGDYVQWFKLDSDLVDNEIKNNPEVIKEIKNGNLNIDIKKFSLNQVKKYKIVGYYEPDKSFSSNYYKAIGYLNKSSLNKDDKYSFYANLKEKKDKRKIGVKVGKTIGVSETINSKGEQITFNEGLLRIMAQGNSTILNKSTKNIFIFVVGLIVICTVAVIYNAFNISVAERINQFGTLRSIGATPRQIRNLVFKEAFIMSIIAIPLGILAGYIGIYITLKIMPISNLFIFEGLNIKFYKEVIVICIILTLITILLSVIGPARKASKVSPIDAIRNSSNLKKEKIKRRKGRISKLLFGIEGSVAYKNIRRNNKRFIITVFSLMISLIMFILFSSLSKLTLDTQKKFTESFAFDALMETKSEINKEFISKIKNREGIKEVYTPKIKSGLIYIKENMINKKPYKDANAKQPTSEKIKNENYVSLYAYYTCYDHNSLKLAKNNLKAGNVDIDALNKNGVLIIDTNKISKKNGGKIVSNITKYKVGDKIKIPKSKEMFYPSPFENKKVDLNKPYKQSIENGEFMEFTVVGILEKDEFNKLVPDSVGLVFSEKCFENNFGKIPLNSVFVSYKDKNAREKNFAFFEDGAEELNGSYIDLYKKVKEMESVEKQIAVFIYGFITIITIIGIVNIINTISMGLLLRKSEFATLMAIGMTKKQLKKMVILEGGLHGIITSIFGIIISLGLYNLLLQQVKAVADFEIKFPIGIFLLGVLGVMIVTFVASIVPLRRLEKMSIVDNIRAKE</sequence>
<feature type="domain" description="ABC3 transporter permease C-terminal" evidence="8">
    <location>
        <begin position="758"/>
        <end position="873"/>
    </location>
</feature>
<evidence type="ECO:0000256" key="6">
    <source>
        <dbReference type="ARBA" id="ARBA00038076"/>
    </source>
</evidence>
<feature type="transmembrane region" description="Helical" evidence="7">
    <location>
        <begin position="753"/>
        <end position="780"/>
    </location>
</feature>
<dbReference type="Proteomes" id="UP000473885">
    <property type="component" value="Unassembled WGS sequence"/>
</dbReference>
<feature type="transmembrane region" description="Helical" evidence="7">
    <location>
        <begin position="289"/>
        <end position="309"/>
    </location>
</feature>
<comment type="subcellular location">
    <subcellularLocation>
        <location evidence="1">Cell membrane</location>
        <topology evidence="1">Multi-pass membrane protein</topology>
    </subcellularLocation>
</comment>
<reference evidence="9 10" key="1">
    <citation type="submission" date="2019-04" db="EMBL/GenBank/DDBJ databases">
        <title>Genome sequencing of Clostridium botulinum Groups I-IV and Clostridium butyricum.</title>
        <authorList>
            <person name="Brunt J."/>
            <person name="Van Vliet A.H.M."/>
            <person name="Stringer S.C."/>
            <person name="Carter A.T."/>
            <person name="Peck M.W."/>
        </authorList>
    </citation>
    <scope>NUCLEOTIDE SEQUENCE [LARGE SCALE GENOMIC DNA]</scope>
    <source>
        <strain evidence="9 10">IFR 18/094</strain>
    </source>
</reference>
<dbReference type="GO" id="GO:0022857">
    <property type="term" value="F:transmembrane transporter activity"/>
    <property type="evidence" value="ECO:0007669"/>
    <property type="project" value="TreeGrafter"/>
</dbReference>
<dbReference type="Pfam" id="PF02687">
    <property type="entry name" value="FtsX"/>
    <property type="match status" value="2"/>
</dbReference>
<dbReference type="GO" id="GO:0005886">
    <property type="term" value="C:plasma membrane"/>
    <property type="evidence" value="ECO:0007669"/>
    <property type="project" value="UniProtKB-SubCell"/>
</dbReference>
<feature type="transmembrane region" description="Helical" evidence="7">
    <location>
        <begin position="382"/>
        <end position="403"/>
    </location>
</feature>
<comment type="similarity">
    <text evidence="6">Belongs to the ABC-4 integral membrane protein family.</text>
</comment>
<dbReference type="InterPro" id="IPR050250">
    <property type="entry name" value="Macrolide_Exporter_MacB"/>
</dbReference>
<evidence type="ECO:0000256" key="1">
    <source>
        <dbReference type="ARBA" id="ARBA00004651"/>
    </source>
</evidence>
<dbReference type="EMBL" id="SXDP01000004">
    <property type="protein sequence ID" value="NEZ47044.1"/>
    <property type="molecule type" value="Genomic_DNA"/>
</dbReference>
<feature type="transmembrane region" description="Helical" evidence="7">
    <location>
        <begin position="341"/>
        <end position="362"/>
    </location>
</feature>
<evidence type="ECO:0000256" key="2">
    <source>
        <dbReference type="ARBA" id="ARBA00022475"/>
    </source>
</evidence>
<keyword evidence="5 7" id="KW-0472">Membrane</keyword>
<feature type="transmembrane region" description="Helical" evidence="7">
    <location>
        <begin position="20"/>
        <end position="41"/>
    </location>
</feature>
<evidence type="ECO:0000256" key="3">
    <source>
        <dbReference type="ARBA" id="ARBA00022692"/>
    </source>
</evidence>
<evidence type="ECO:0000313" key="10">
    <source>
        <dbReference type="Proteomes" id="UP000473885"/>
    </source>
</evidence>
<comment type="caution">
    <text evidence="9">The sequence shown here is derived from an EMBL/GenBank/DDBJ whole genome shotgun (WGS) entry which is preliminary data.</text>
</comment>
<evidence type="ECO:0000313" key="9">
    <source>
        <dbReference type="EMBL" id="NEZ47044.1"/>
    </source>
</evidence>
<dbReference type="RefSeq" id="WP_163249170.1">
    <property type="nucleotide sequence ID" value="NZ_SXDP01000004.1"/>
</dbReference>
<name>A0A6M0R9U7_9CLOT</name>
<keyword evidence="4 7" id="KW-1133">Transmembrane helix</keyword>
<evidence type="ECO:0000256" key="7">
    <source>
        <dbReference type="SAM" id="Phobius"/>
    </source>
</evidence>
<dbReference type="PANTHER" id="PTHR30572:SF4">
    <property type="entry name" value="ABC TRANSPORTER PERMEASE YTRF"/>
    <property type="match status" value="1"/>
</dbReference>
<accession>A0A6M0R9U7</accession>
<evidence type="ECO:0000259" key="8">
    <source>
        <dbReference type="Pfam" id="PF02687"/>
    </source>
</evidence>
<organism evidence="9 10">
    <name type="scientific">Clostridium niameyense</name>
    <dbReference type="NCBI Taxonomy" id="1622073"/>
    <lineage>
        <taxon>Bacteria</taxon>
        <taxon>Bacillati</taxon>
        <taxon>Bacillota</taxon>
        <taxon>Clostridia</taxon>
        <taxon>Eubacteriales</taxon>
        <taxon>Clostridiaceae</taxon>
        <taxon>Clostridium</taxon>
    </lineage>
</organism>
<feature type="transmembrane region" description="Helical" evidence="7">
    <location>
        <begin position="459"/>
        <end position="479"/>
    </location>
</feature>
<dbReference type="AlphaFoldDB" id="A0A6M0R9U7"/>
<feature type="domain" description="ABC3 transporter permease C-terminal" evidence="8">
    <location>
        <begin position="291"/>
        <end position="414"/>
    </location>
</feature>
<evidence type="ECO:0000256" key="5">
    <source>
        <dbReference type="ARBA" id="ARBA00023136"/>
    </source>
</evidence>
<dbReference type="InterPro" id="IPR003838">
    <property type="entry name" value="ABC3_permease_C"/>
</dbReference>